<proteinExistence type="predicted"/>
<sequence length="89" mass="9863">MSILLCRSMKGRVRLIVVAPSEPTSGASGRDVRRAPPCFAMSPATAFQTWHSLKIWKLRPGESQSRWQGAALGCQSFSLDFRSRDTARP</sequence>
<evidence type="ECO:0000313" key="1">
    <source>
        <dbReference type="EMBL" id="QRC99385.1"/>
    </source>
</evidence>
<dbReference type="EMBL" id="CP069031">
    <property type="protein sequence ID" value="QRC99385.1"/>
    <property type="molecule type" value="Genomic_DNA"/>
</dbReference>
<name>A0A7U2F612_PHANO</name>
<keyword evidence="2" id="KW-1185">Reference proteome</keyword>
<organism evidence="1 2">
    <name type="scientific">Phaeosphaeria nodorum (strain SN15 / ATCC MYA-4574 / FGSC 10173)</name>
    <name type="common">Glume blotch fungus</name>
    <name type="synonym">Parastagonospora nodorum</name>
    <dbReference type="NCBI Taxonomy" id="321614"/>
    <lineage>
        <taxon>Eukaryota</taxon>
        <taxon>Fungi</taxon>
        <taxon>Dikarya</taxon>
        <taxon>Ascomycota</taxon>
        <taxon>Pezizomycotina</taxon>
        <taxon>Dothideomycetes</taxon>
        <taxon>Pleosporomycetidae</taxon>
        <taxon>Pleosporales</taxon>
        <taxon>Pleosporineae</taxon>
        <taxon>Phaeosphaeriaceae</taxon>
        <taxon>Parastagonospora</taxon>
    </lineage>
</organism>
<reference evidence="2" key="1">
    <citation type="journal article" date="2021" name="BMC Genomics">
        <title>Chromosome-level genome assembly and manually-curated proteome of model necrotroph Parastagonospora nodorum Sn15 reveals a genome-wide trove of candidate effector homologs, and redundancy of virulence-related functions within an accessory chromosome.</title>
        <authorList>
            <person name="Bertazzoni S."/>
            <person name="Jones D.A.B."/>
            <person name="Phan H.T."/>
            <person name="Tan K.-C."/>
            <person name="Hane J.K."/>
        </authorList>
    </citation>
    <scope>NUCLEOTIDE SEQUENCE [LARGE SCALE GENOMIC DNA]</scope>
    <source>
        <strain evidence="2">SN15 / ATCC MYA-4574 / FGSC 10173)</strain>
    </source>
</reference>
<dbReference type="VEuPathDB" id="FungiDB:JI435_143100"/>
<protein>
    <submittedName>
        <fullName evidence="1">Uncharacterized protein</fullName>
    </submittedName>
</protein>
<dbReference type="Proteomes" id="UP000663193">
    <property type="component" value="Chromosome 9"/>
</dbReference>
<accession>A0A7U2F612</accession>
<dbReference type="KEGG" id="pno:SNOG_14310"/>
<gene>
    <name evidence="1" type="ORF">JI435_143100</name>
</gene>
<dbReference type="AlphaFoldDB" id="A0A7U2F612"/>
<evidence type="ECO:0000313" key="2">
    <source>
        <dbReference type="Proteomes" id="UP000663193"/>
    </source>
</evidence>
<dbReference type="RefSeq" id="XP_001804504.1">
    <property type="nucleotide sequence ID" value="XM_001804452.1"/>
</dbReference>